<proteinExistence type="predicted"/>
<organism evidence="3 4">
    <name type="scientific">Piromyces finnis</name>
    <dbReference type="NCBI Taxonomy" id="1754191"/>
    <lineage>
        <taxon>Eukaryota</taxon>
        <taxon>Fungi</taxon>
        <taxon>Fungi incertae sedis</taxon>
        <taxon>Chytridiomycota</taxon>
        <taxon>Chytridiomycota incertae sedis</taxon>
        <taxon>Neocallimastigomycetes</taxon>
        <taxon>Neocallimastigales</taxon>
        <taxon>Neocallimastigaceae</taxon>
        <taxon>Piromyces</taxon>
    </lineage>
</organism>
<reference evidence="3 4" key="2">
    <citation type="submission" date="2016-08" db="EMBL/GenBank/DDBJ databases">
        <title>Pervasive Adenine N6-methylation of Active Genes in Fungi.</title>
        <authorList>
            <consortium name="DOE Joint Genome Institute"/>
            <person name="Mondo S.J."/>
            <person name="Dannebaum R.O."/>
            <person name="Kuo R.C."/>
            <person name="Labutti K."/>
            <person name="Haridas S."/>
            <person name="Kuo A."/>
            <person name="Salamov A."/>
            <person name="Ahrendt S.R."/>
            <person name="Lipzen A."/>
            <person name="Sullivan W."/>
            <person name="Andreopoulos W.B."/>
            <person name="Clum A."/>
            <person name="Lindquist E."/>
            <person name="Daum C."/>
            <person name="Ramamoorthy G.K."/>
            <person name="Gryganskyi A."/>
            <person name="Culley D."/>
            <person name="Magnuson J.K."/>
            <person name="James T.Y."/>
            <person name="O'Malley M.A."/>
            <person name="Stajich J.E."/>
            <person name="Spatafora J.W."/>
            <person name="Visel A."/>
            <person name="Grigoriev I.V."/>
        </authorList>
    </citation>
    <scope>NUCLEOTIDE SEQUENCE [LARGE SCALE GENOMIC DNA]</scope>
    <source>
        <strain evidence="4">finn</strain>
    </source>
</reference>
<dbReference type="PROSITE" id="PS00463">
    <property type="entry name" value="ZN2_CY6_FUNGAL_1"/>
    <property type="match status" value="1"/>
</dbReference>
<sequence length="70" mass="8188">MDNDNELFSLSNNSGNAQGEGKLRKKVTQACENCRKKRRKCTGERPKCLTCKQYNYVCYYNPFPKKRGIY</sequence>
<name>A0A1Y1VD05_9FUNG</name>
<feature type="compositionally biased region" description="Polar residues" evidence="1">
    <location>
        <begin position="1"/>
        <end position="17"/>
    </location>
</feature>
<evidence type="ECO:0000259" key="2">
    <source>
        <dbReference type="PROSITE" id="PS50048"/>
    </source>
</evidence>
<dbReference type="SUPFAM" id="SSF57701">
    <property type="entry name" value="Zn2/Cys6 DNA-binding domain"/>
    <property type="match status" value="1"/>
</dbReference>
<dbReference type="InterPro" id="IPR001138">
    <property type="entry name" value="Zn2Cys6_DnaBD"/>
</dbReference>
<dbReference type="EMBL" id="MCFH01000016">
    <property type="protein sequence ID" value="ORX52174.1"/>
    <property type="molecule type" value="Genomic_DNA"/>
</dbReference>
<evidence type="ECO:0000256" key="1">
    <source>
        <dbReference type="SAM" id="MobiDB-lite"/>
    </source>
</evidence>
<dbReference type="PROSITE" id="PS50048">
    <property type="entry name" value="ZN2_CY6_FUNGAL_2"/>
    <property type="match status" value="1"/>
</dbReference>
<reference evidence="3 4" key="1">
    <citation type="submission" date="2016-08" db="EMBL/GenBank/DDBJ databases">
        <title>Genomes of anaerobic fungi encode conserved fungal cellulosomes for biomass hydrolysis.</title>
        <authorList>
            <consortium name="DOE Joint Genome Institute"/>
            <person name="Haitjema C.H."/>
            <person name="Gilmore S.P."/>
            <person name="Henske J.K."/>
            <person name="Solomon K.V."/>
            <person name="De Groot R."/>
            <person name="Kuo A."/>
            <person name="Mondo S.J."/>
            <person name="Salamov A.A."/>
            <person name="Labutti K."/>
            <person name="Zhao Z."/>
            <person name="Chiniquy J."/>
            <person name="Barry K."/>
            <person name="Brewer H.M."/>
            <person name="Purvine S.O."/>
            <person name="Wright A.T."/>
            <person name="Boxma B."/>
            <person name="Van Alen T."/>
            <person name="Hackstein J.H."/>
            <person name="Baker S.E."/>
            <person name="Grigoriev I.V."/>
            <person name="O'Malley M.A."/>
        </authorList>
    </citation>
    <scope>NUCLEOTIDE SEQUENCE [LARGE SCALE GENOMIC DNA]</scope>
    <source>
        <strain evidence="4">finn</strain>
    </source>
</reference>
<evidence type="ECO:0000313" key="4">
    <source>
        <dbReference type="Proteomes" id="UP000193719"/>
    </source>
</evidence>
<dbReference type="CDD" id="cd00067">
    <property type="entry name" value="GAL4"/>
    <property type="match status" value="1"/>
</dbReference>
<dbReference type="InterPro" id="IPR036864">
    <property type="entry name" value="Zn2-C6_fun-type_DNA-bd_sf"/>
</dbReference>
<feature type="region of interest" description="Disordered" evidence="1">
    <location>
        <begin position="1"/>
        <end position="21"/>
    </location>
</feature>
<dbReference type="Pfam" id="PF00172">
    <property type="entry name" value="Zn_clus"/>
    <property type="match status" value="1"/>
</dbReference>
<dbReference type="GO" id="GO:0045944">
    <property type="term" value="P:positive regulation of transcription by RNA polymerase II"/>
    <property type="evidence" value="ECO:0007669"/>
    <property type="project" value="TreeGrafter"/>
</dbReference>
<gene>
    <name evidence="3" type="ORF">BCR36DRAFT_287030</name>
</gene>
<dbReference type="STRING" id="1754191.A0A1Y1VD05"/>
<feature type="domain" description="Zn(2)-C6 fungal-type" evidence="2">
    <location>
        <begin position="30"/>
        <end position="60"/>
    </location>
</feature>
<dbReference type="PANTHER" id="PTHR47655">
    <property type="entry name" value="QUINIC ACID UTILIZATION ACTIVATOR"/>
    <property type="match status" value="1"/>
</dbReference>
<comment type="caution">
    <text evidence="3">The sequence shown here is derived from an EMBL/GenBank/DDBJ whole genome shotgun (WGS) entry which is preliminary data.</text>
</comment>
<accession>A0A1Y1VD05</accession>
<dbReference type="GO" id="GO:0008270">
    <property type="term" value="F:zinc ion binding"/>
    <property type="evidence" value="ECO:0007669"/>
    <property type="project" value="InterPro"/>
</dbReference>
<dbReference type="InterPro" id="IPR052783">
    <property type="entry name" value="Metabolic/Drug-Res_Regulator"/>
</dbReference>
<keyword evidence="4" id="KW-1185">Reference proteome</keyword>
<dbReference type="GO" id="GO:0000981">
    <property type="term" value="F:DNA-binding transcription factor activity, RNA polymerase II-specific"/>
    <property type="evidence" value="ECO:0007669"/>
    <property type="project" value="InterPro"/>
</dbReference>
<dbReference type="AlphaFoldDB" id="A0A1Y1VD05"/>
<dbReference type="Proteomes" id="UP000193719">
    <property type="component" value="Unassembled WGS sequence"/>
</dbReference>
<dbReference type="PANTHER" id="PTHR47655:SF2">
    <property type="entry name" value="QUINIC ACID UTILIZATION ACTIVATOR"/>
    <property type="match status" value="1"/>
</dbReference>
<evidence type="ECO:0000313" key="3">
    <source>
        <dbReference type="EMBL" id="ORX52174.1"/>
    </source>
</evidence>
<dbReference type="Gene3D" id="4.10.240.10">
    <property type="entry name" value="Zn(2)-C6 fungal-type DNA-binding domain"/>
    <property type="match status" value="1"/>
</dbReference>
<dbReference type="OrthoDB" id="2123952at2759"/>
<dbReference type="SMART" id="SM00066">
    <property type="entry name" value="GAL4"/>
    <property type="match status" value="1"/>
</dbReference>
<protein>
    <recommendedName>
        <fullName evidence="2">Zn(2)-C6 fungal-type domain-containing protein</fullName>
    </recommendedName>
</protein>